<dbReference type="InterPro" id="IPR001227">
    <property type="entry name" value="Ac_transferase_dom_sf"/>
</dbReference>
<dbReference type="Pfam" id="PF16197">
    <property type="entry name" value="KAsynt_C_assoc"/>
    <property type="match status" value="1"/>
</dbReference>
<protein>
    <submittedName>
        <fullName evidence="12">Polyketide synthase</fullName>
    </submittedName>
</protein>
<dbReference type="InterPro" id="IPR023213">
    <property type="entry name" value="CAT-like_dom_sf"/>
</dbReference>
<comment type="similarity">
    <text evidence="4">Belongs to the short-chain dehydrogenases/reductases (SDR) family.</text>
</comment>
<dbReference type="Gene3D" id="3.30.559.30">
    <property type="entry name" value="Nonribosomal peptide synthetase, condensation domain"/>
    <property type="match status" value="1"/>
</dbReference>
<dbReference type="SUPFAM" id="SSF55048">
    <property type="entry name" value="Probable ACP-binding domain of malonyl-CoA ACP transacylase"/>
    <property type="match status" value="1"/>
</dbReference>
<dbReference type="Pfam" id="PF08242">
    <property type="entry name" value="Methyltransf_12"/>
    <property type="match status" value="2"/>
</dbReference>
<evidence type="ECO:0000256" key="9">
    <source>
        <dbReference type="ARBA" id="ARBA00023268"/>
    </source>
</evidence>
<feature type="domain" description="Carrier" evidence="10">
    <location>
        <begin position="2923"/>
        <end position="2997"/>
    </location>
</feature>
<dbReference type="CDD" id="cd02440">
    <property type="entry name" value="AdoMet_MTases"/>
    <property type="match status" value="1"/>
</dbReference>
<dbReference type="Pfam" id="PF00109">
    <property type="entry name" value="ketoacyl-synt"/>
    <property type="match status" value="1"/>
</dbReference>
<dbReference type="EMBL" id="JBHLSS010000003">
    <property type="protein sequence ID" value="MFC0708268.1"/>
    <property type="molecule type" value="Genomic_DNA"/>
</dbReference>
<dbReference type="InterPro" id="IPR014030">
    <property type="entry name" value="Ketoacyl_synth_N"/>
</dbReference>
<dbReference type="CDD" id="cd19535">
    <property type="entry name" value="Cyc_NRPS"/>
    <property type="match status" value="1"/>
</dbReference>
<dbReference type="InterPro" id="IPR001242">
    <property type="entry name" value="Condensation_dom"/>
</dbReference>
<dbReference type="InterPro" id="IPR050091">
    <property type="entry name" value="PKS_NRPS_Biosynth_Enz"/>
</dbReference>
<evidence type="ECO:0000256" key="7">
    <source>
        <dbReference type="ARBA" id="ARBA00022598"/>
    </source>
</evidence>
<dbReference type="Pfam" id="PF08659">
    <property type="entry name" value="KR"/>
    <property type="match status" value="1"/>
</dbReference>
<comment type="pathway">
    <text evidence="3">Lipid metabolism; fatty acid biosynthesis.</text>
</comment>
<keyword evidence="7" id="KW-0436">Ligase</keyword>
<dbReference type="InterPro" id="IPR016035">
    <property type="entry name" value="Acyl_Trfase/lysoPLipase"/>
</dbReference>
<evidence type="ECO:0000259" key="11">
    <source>
        <dbReference type="PROSITE" id="PS52004"/>
    </source>
</evidence>
<dbReference type="Gene3D" id="3.30.70.3290">
    <property type="match status" value="1"/>
</dbReference>
<dbReference type="Gene3D" id="1.10.1200.10">
    <property type="entry name" value="ACP-like"/>
    <property type="match status" value="2"/>
</dbReference>
<dbReference type="InterPro" id="IPR016036">
    <property type="entry name" value="Malonyl_transacylase_ACP-bd"/>
</dbReference>
<dbReference type="PROSITE" id="PS50075">
    <property type="entry name" value="CARRIER"/>
    <property type="match status" value="2"/>
</dbReference>
<dbReference type="SMART" id="SM00822">
    <property type="entry name" value="PKS_KR"/>
    <property type="match status" value="1"/>
</dbReference>
<dbReference type="InterPro" id="IPR001031">
    <property type="entry name" value="Thioesterase"/>
</dbReference>
<dbReference type="InterPro" id="IPR020841">
    <property type="entry name" value="PKS_Beta-ketoAc_synthase_dom"/>
</dbReference>
<dbReference type="Proteomes" id="UP001589891">
    <property type="component" value="Unassembled WGS sequence"/>
</dbReference>
<dbReference type="Gene3D" id="3.40.50.720">
    <property type="entry name" value="NAD(P)-binding Rossmann-like Domain"/>
    <property type="match status" value="1"/>
</dbReference>
<evidence type="ECO:0000256" key="4">
    <source>
        <dbReference type="ARBA" id="ARBA00006484"/>
    </source>
</evidence>
<comment type="pathway">
    <text evidence="2">Siderophore biosynthesis.</text>
</comment>
<dbReference type="InterPro" id="IPR013217">
    <property type="entry name" value="Methyltransf_12"/>
</dbReference>
<keyword evidence="6" id="KW-0597">Phosphoprotein</keyword>
<evidence type="ECO:0000256" key="5">
    <source>
        <dbReference type="ARBA" id="ARBA00022450"/>
    </source>
</evidence>
<feature type="domain" description="Ketosynthase family 3 (KS3)" evidence="11">
    <location>
        <begin position="35"/>
        <end position="458"/>
    </location>
</feature>
<dbReference type="CDD" id="cd00833">
    <property type="entry name" value="PKS"/>
    <property type="match status" value="1"/>
</dbReference>
<sequence>MSAANCWRNARRVLNVAVGGIMNIEELLNQHYPDCEPIAVIGYASRFPEAADSDAYWVNLVAGRECSRQFSRRELLDAGIPASVIDDPAYVPRGTVVPDADAFDAELFGYSRQEAELIDPQQRLFLHMAWHALEHAGYAPRAVPHKTGVFGSSRISTYPGREAINIAEVAHARSLQSLMGNDKDYVATRAAYKLDLRGPAMTVQTACSSSLVAIHMACENLRAGECDMAITVGVAVSFPQVSGYLYQQGMIFSPDGHCRPFDAQAQGTYGGNGVAAVVLRRLSDALRDGDPVAAVVLGSAINNDGSQKVGYTAPSVLGQREVITDAWSLAGVRSEQIGMIEAHGTATPLGDSIELQALHGVFHPIGKGPACALGSVKSNIGHLDTAAGIASFLKAILAVERGIIPPCVNFHQANPALHLEDGPFYVPNEAQPWEAPIRVAGVSSFGIGGTNCHMVVASLPQALRPQLKPDDAQNSSANDVLLLSANSEEALQRLAGAYALALQTQSVADVAYTALTGRLLDMPWRLAVPVCDETVDALNAFAQGEDDILIQAGHCVAGKRVWLFTGQGSQWPGMARTWYETSLAFAKGLDHCLAAFEAQDSAFAEHLRKALMEPDNDLLQRMEYAQPAIVAFELSMAAHWQAQGLAPDIVLGHSVGEFAAAVVAGHYTHEQVMPLVRRRGELMDRCGGGAMLSVFAEEAQVLPVAVRLGLDLAACNGESHLVFSGKCDLIAKLAAELEDMGARSNLLAVTGAAHSRMLDPILSEFRQASATLQAKEGDIALISGLTGDVVDAALLNQPDFWPRHMRNPVRFIQCLRKAVEDGAGVFLEMGPDAPLAGIGQRDLGSSAHWIASAKRNQLAPRSLRQALMQLFVTGVDLPWPELLRGSGRKCHAPLYPFALQRYWREPSVTNVESGAMLQFSHRTHLPTARNIVTREARELDLPRLEALYRCVVKLHAIYVDQLLRRCAGDRIDLGVTALDILRDGRLLPRYRQLLVRLLNACTEDGYLQKQDDRYRTRVAAPHAEHERLLDELKGYCEGLDIIAETVQRAGASLYEMMSGEIEPVAVIFPEGASSGVEVLYQDFSFGRYFNRIAAGVVADLVRSWGEPGQPLPQYRVLEVGGGTGGTTAWVLPALSSQTDVHYVFTDISPIFTRRAEKKFANYDFVEFREFDLQKSAEAQGFAAGEFDLIVAANVIHATQHVGNALANLLPLLKPGGRLLMREITRPMRLFDFVFGPLVLPLHDEQARGSELFLSTSHWRDQCLAAGFATVEWLPEDGTATSGMSEHIVLATAPGAPAAQSAPIRLGTGVLGQALANDGSYLADWSDCAGQDSQWLDRVGEASREMARRHGDGQHVPTVDVPLRAPDWLSLVRLQWQAKLNEPSKIDLTLLGPNGVWQSPSASPGGDDDGLPSLLAKPDTHYDWCWERTGPATDGAIGSGLRLFGQNDTALALELAQAGVDLDANARNVLLVIPEHGGLEVAADALLGAITEVANQENSRIVVVTRAAWRIAGDDNVDATHHAVWGLARTASVEFAAQGTGGRSIVVVDLAVDSPWQDLAVGLQWAVKAGQWVAVRQGQAWVPRLQPHQYAAATLDGQSLRRHGWHVVTGGLGGLGRLTAKWLASRGAGQIALLAHREHDDAADFIADLRQRYAVAATCRVCDVADPTGLNGALDSLQADGGLAGVVHAAGVLDDGPILSWNASRLAPMLAVKAHAARHLYERLSRAGGRPYLLLYSSAAAALGSAGQAGHALASGYLDGLAYETAARSHESPVKVISIGWGAWGETGRAANEGLQAALAQDGMGVLSDAEGLWHLEQAMSRGTPYRLAMQVLPDRLDDGRKQLVGLKQAPVRRPTARMEGKAAKVSQAQVMDLPADKLADAGVVAQWLSAQIAAQLRLDDPARLSPKRDLVQLGLDSLLFLELSSTIQRRLGVRIDAEQAYQEMTIDGLSQLIAKQSAQATERRLSQPAVLQHDAVGHFQPFPLTPIQHAYWMGRTSLIDYGGVACHVLFEWDLRHDQFDLKRLEEAWNALIYRHNMLRMVIGEDGQQRVLKNVPEYRIARRNLSALSADERDRTLADTRRELSYRVLPADRWPLFELIASELDGERYRLHMNLDLLLFDVQSFKVMMDDLAAFYRGASPEPLQITFRDYVLDEQARRQSEDWLRSWCYWQNLLADLPPAPRLPLSECVLDGRQPNFTTYQATLDRQSWTKLKEEWRSWGVTPSAALMTLFAWTLERWARWPAFTLNLTFFNRRPVHPQINQLIGDFTSVLLVDFDLSDESVTLRRSIEQTQQRLRQHLAHSQVNGVELLREVGRIRGQSNQPLMPVVFTSMLGMTLDGLAIDQAMTSLLGDPVHVFTQTPQVWLDHQVMEIDGELVFSWYCMDEVLAEGAAKAMFRDFHDVLKAVASNPEQMQQPGLWKLPEGQPEPLRFEHYEWFGTDCKVDLREIEAVAFRQNGVLLADAQHDGVSSDLLVKVVAEPRSYEPASFIDSGLAGLPGLAGLEQAEQNLFDAVWLALETRALHGIARTLASHGLFMQEQQAMELDAIYQRLKVLPQFERIVRQWLRALTSAGWLSQDGRNFVCLRPLNDMPAPPVTPPSTWGDTLTHYLDRNMKRHAQLLQGTCSALELFFVDDYAITRAFYAENPAAQCVIRNVKRIVRALGQSAWSGCRLRAMEVGAGTGATTSAVLEALGGRLKGYHFTDVSTFFLDEARKRFAGRDDLTYGIFDINQPVDYAVHPAEGYDLMVAGQVMHDASHVVRSLRRIGSLMKPGAFLVLIEATHRDSLLQMASVGFIEGLGNYQDHRIIDDRAMLNLAQWREALRDAGFSLELAWPELEDSPIHQHVIVARLVRAAHVDCEVVKQALMRHFGEALPNVKARQSEPQRIFITDTSPHSGSFAAAELKATAQPSADDAAVSPNAGEAPGDELMNSVAQVWQAFLGRPVNLGSDFFHNGGDSLIATRVIAQLNRVGVVGASLQALFAHRTLAAFCATLEGIKNTDMKNVLVPLTRGHTNERVFVFHASDGGVASYLTFAEALDAQVWGLQAPEQIDVDSLQALASGYLHAMKAQLGNEPYTLVGWSYGAAVATEVARMLHGLRKAVRLVLIDPVYGADFAVADLSALMVMLAGEHEIVLPDNWDVLDESARIEAFVLGSVQAGVIDEAMPTDIARQWLTRIYHMLNLLAKHRIGRSIPVPILWIEADRHPDHWTPAVREWADWKAHAQTLTLTATHWQLMEDASVAVVLAGQVQQWLSSPNSLESAQ</sequence>
<dbReference type="PANTHER" id="PTHR43775">
    <property type="entry name" value="FATTY ACID SYNTHASE"/>
    <property type="match status" value="1"/>
</dbReference>
<feature type="domain" description="Carrier" evidence="10">
    <location>
        <begin position="1882"/>
        <end position="1957"/>
    </location>
</feature>
<dbReference type="SUPFAM" id="SSF53335">
    <property type="entry name" value="S-adenosyl-L-methionine-dependent methyltransferases"/>
    <property type="match status" value="2"/>
</dbReference>
<dbReference type="SUPFAM" id="SSF51735">
    <property type="entry name" value="NAD(P)-binding Rossmann-fold domains"/>
    <property type="match status" value="2"/>
</dbReference>
<dbReference type="Gene3D" id="3.40.50.1820">
    <property type="entry name" value="alpha/beta hydrolase"/>
    <property type="match status" value="1"/>
</dbReference>
<dbReference type="Gene3D" id="3.30.559.10">
    <property type="entry name" value="Chloramphenicol acetyltransferase-like domain"/>
    <property type="match status" value="1"/>
</dbReference>
<keyword evidence="8" id="KW-0808">Transferase</keyword>
<dbReference type="InterPro" id="IPR057326">
    <property type="entry name" value="KR_dom"/>
</dbReference>
<proteinExistence type="inferred from homology"/>
<evidence type="ECO:0000313" key="13">
    <source>
        <dbReference type="Proteomes" id="UP001589891"/>
    </source>
</evidence>
<keyword evidence="13" id="KW-1185">Reference proteome</keyword>
<evidence type="ECO:0000259" key="10">
    <source>
        <dbReference type="PROSITE" id="PS50075"/>
    </source>
</evidence>
<dbReference type="SMART" id="SM00825">
    <property type="entry name" value="PKS_KS"/>
    <property type="match status" value="1"/>
</dbReference>
<dbReference type="InterPro" id="IPR036736">
    <property type="entry name" value="ACP-like_sf"/>
</dbReference>
<dbReference type="SUPFAM" id="SSF53901">
    <property type="entry name" value="Thiolase-like"/>
    <property type="match status" value="1"/>
</dbReference>
<dbReference type="PANTHER" id="PTHR43775:SF37">
    <property type="entry name" value="SI:DKEY-61P9.11"/>
    <property type="match status" value="1"/>
</dbReference>
<dbReference type="Gene3D" id="3.40.366.10">
    <property type="entry name" value="Malonyl-Coenzyme A Acyl Carrier Protein, domain 2"/>
    <property type="match status" value="1"/>
</dbReference>
<dbReference type="InterPro" id="IPR014043">
    <property type="entry name" value="Acyl_transferase_dom"/>
</dbReference>
<dbReference type="SMART" id="SM00827">
    <property type="entry name" value="PKS_AT"/>
    <property type="match status" value="1"/>
</dbReference>
<dbReference type="CDD" id="cd05274">
    <property type="entry name" value="KR_FAS_SDR_x"/>
    <property type="match status" value="1"/>
</dbReference>
<dbReference type="InterPro" id="IPR029058">
    <property type="entry name" value="AB_hydrolase_fold"/>
</dbReference>
<reference evidence="12 13" key="1">
    <citation type="submission" date="2024-09" db="EMBL/GenBank/DDBJ databases">
        <authorList>
            <person name="Sun Q."/>
            <person name="Mori K."/>
        </authorList>
    </citation>
    <scope>NUCLEOTIDE SEQUENCE [LARGE SCALE GENOMIC DNA]</scope>
    <source>
        <strain evidence="12 13">NCAIM B.01794</strain>
    </source>
</reference>
<dbReference type="InterPro" id="IPR036291">
    <property type="entry name" value="NAD(P)-bd_dom_sf"/>
</dbReference>
<organism evidence="12 13">
    <name type="scientific">Azorhizophilus paspali</name>
    <name type="common">Azotobacter paspali</name>
    <dbReference type="NCBI Taxonomy" id="69963"/>
    <lineage>
        <taxon>Bacteria</taxon>
        <taxon>Pseudomonadati</taxon>
        <taxon>Pseudomonadota</taxon>
        <taxon>Gammaproteobacteria</taxon>
        <taxon>Pseudomonadales</taxon>
        <taxon>Pseudomonadaceae</taxon>
        <taxon>Azorhizophilus</taxon>
    </lineage>
</organism>
<dbReference type="InterPro" id="IPR020806">
    <property type="entry name" value="PKS_PP-bd"/>
</dbReference>
<dbReference type="Pfam" id="PF00698">
    <property type="entry name" value="Acyl_transf_1"/>
    <property type="match status" value="1"/>
</dbReference>
<dbReference type="PROSITE" id="PS52004">
    <property type="entry name" value="KS3_2"/>
    <property type="match status" value="1"/>
</dbReference>
<dbReference type="SMART" id="SM00823">
    <property type="entry name" value="PKS_PP"/>
    <property type="match status" value="2"/>
</dbReference>
<gene>
    <name evidence="12" type="ORF">ACFFGX_01165</name>
</gene>
<evidence type="ECO:0000313" key="12">
    <source>
        <dbReference type="EMBL" id="MFC0708268.1"/>
    </source>
</evidence>
<dbReference type="InterPro" id="IPR013968">
    <property type="entry name" value="PKS_KR"/>
</dbReference>
<dbReference type="SUPFAM" id="SSF53474">
    <property type="entry name" value="alpha/beta-Hydrolases"/>
    <property type="match status" value="1"/>
</dbReference>
<comment type="cofactor">
    <cofactor evidence="1">
        <name>pantetheine 4'-phosphate</name>
        <dbReference type="ChEBI" id="CHEBI:47942"/>
    </cofactor>
</comment>
<dbReference type="Pfam" id="PF00550">
    <property type="entry name" value="PP-binding"/>
    <property type="match status" value="2"/>
</dbReference>
<evidence type="ECO:0000256" key="3">
    <source>
        <dbReference type="ARBA" id="ARBA00005194"/>
    </source>
</evidence>
<evidence type="ECO:0000256" key="2">
    <source>
        <dbReference type="ARBA" id="ARBA00004924"/>
    </source>
</evidence>
<dbReference type="PROSITE" id="PS00606">
    <property type="entry name" value="KS3_1"/>
    <property type="match status" value="1"/>
</dbReference>
<dbReference type="InterPro" id="IPR014031">
    <property type="entry name" value="Ketoacyl_synth_C"/>
</dbReference>
<dbReference type="InterPro" id="IPR016039">
    <property type="entry name" value="Thiolase-like"/>
</dbReference>
<dbReference type="Gene3D" id="3.40.50.150">
    <property type="entry name" value="Vaccinia Virus protein VP39"/>
    <property type="match status" value="2"/>
</dbReference>
<dbReference type="SUPFAM" id="SSF52151">
    <property type="entry name" value="FabD/lysophospholipase-like"/>
    <property type="match status" value="1"/>
</dbReference>
<evidence type="ECO:0000256" key="6">
    <source>
        <dbReference type="ARBA" id="ARBA00022553"/>
    </source>
</evidence>
<dbReference type="InterPro" id="IPR057737">
    <property type="entry name" value="Condensation_MtbB-like"/>
</dbReference>
<dbReference type="InterPro" id="IPR032821">
    <property type="entry name" value="PKS_assoc"/>
</dbReference>
<dbReference type="RefSeq" id="WP_376942069.1">
    <property type="nucleotide sequence ID" value="NZ_CP171449.1"/>
</dbReference>
<keyword evidence="9" id="KW-0511">Multifunctional enzyme</keyword>
<keyword evidence="5" id="KW-0596">Phosphopantetheine</keyword>
<dbReference type="SUPFAM" id="SSF52777">
    <property type="entry name" value="CoA-dependent acyltransferases"/>
    <property type="match status" value="2"/>
</dbReference>
<dbReference type="Pfam" id="PF00668">
    <property type="entry name" value="Condensation"/>
    <property type="match status" value="1"/>
</dbReference>
<dbReference type="Pfam" id="PF00975">
    <property type="entry name" value="Thioesterase"/>
    <property type="match status" value="1"/>
</dbReference>
<dbReference type="InterPro" id="IPR009081">
    <property type="entry name" value="PP-bd_ACP"/>
</dbReference>
<dbReference type="SUPFAM" id="SSF47336">
    <property type="entry name" value="ACP-like"/>
    <property type="match status" value="2"/>
</dbReference>
<accession>A0ABV6SFG4</accession>
<evidence type="ECO:0000256" key="1">
    <source>
        <dbReference type="ARBA" id="ARBA00001957"/>
    </source>
</evidence>
<dbReference type="PROSITE" id="PS00012">
    <property type="entry name" value="PHOSPHOPANTETHEINE"/>
    <property type="match status" value="1"/>
</dbReference>
<dbReference type="Gene3D" id="3.40.47.10">
    <property type="match status" value="1"/>
</dbReference>
<dbReference type="InterPro" id="IPR006162">
    <property type="entry name" value="Ppantetheine_attach_site"/>
</dbReference>
<evidence type="ECO:0000256" key="8">
    <source>
        <dbReference type="ARBA" id="ARBA00022679"/>
    </source>
</evidence>
<comment type="caution">
    <text evidence="12">The sequence shown here is derived from an EMBL/GenBank/DDBJ whole genome shotgun (WGS) entry which is preliminary data.</text>
</comment>
<dbReference type="Pfam" id="PF02801">
    <property type="entry name" value="Ketoacyl-synt_C"/>
    <property type="match status" value="1"/>
</dbReference>
<dbReference type="InterPro" id="IPR029063">
    <property type="entry name" value="SAM-dependent_MTases_sf"/>
</dbReference>
<dbReference type="InterPro" id="IPR018201">
    <property type="entry name" value="Ketoacyl_synth_AS"/>
</dbReference>
<name>A0ABV6SFG4_AZOPA</name>